<dbReference type="RefSeq" id="XP_013163176.1">
    <property type="nucleotide sequence ID" value="XM_013307722.1"/>
</dbReference>
<gene>
    <name evidence="1" type="primary">LOC106114488</name>
</gene>
<proteinExistence type="predicted"/>
<name>A0AAJ6Z1L8_PAPXU</name>
<dbReference type="GeneID" id="106114488"/>
<dbReference type="Pfam" id="PF06209">
    <property type="entry name" value="COBRA1"/>
    <property type="match status" value="1"/>
</dbReference>
<dbReference type="PANTHER" id="PTHR13503">
    <property type="entry name" value="NEGATIVE ELONGATION FACTOR COMPLEX MEMBER B"/>
    <property type="match status" value="1"/>
</dbReference>
<dbReference type="InterPro" id="IPR010405">
    <property type="entry name" value="COBRA1"/>
</dbReference>
<dbReference type="CTD" id="31681"/>
<keyword evidence="1" id="KW-0648">Protein biosynthesis</keyword>
<sequence>MASTSKPGGTGLEEVGVPGQTFLRDALTSCTDPLKAIEEFQLENGILLPSLRPMLPLLDLHGVRRLDFHTSVLEELRDKLIVHINELGSKEGKENDKKLKDLLAKSFAIVRIKALRPVIMSILKNTPHIDDKYLRVLVRDRELYNDTDTEVKRQIWQDNQSLFGDEVSPLLSQYIREKENVLFDHENLTNLFFSPSPKVRRQGAVVQKLAHMIGTSVKLYDMVLQFLRTLFLRTRNVHYCTLRAELLMALHDLEIQDIISVDPCHKFTWCLDACIRERNVDIKRSRELQGFLDSIKRGQEQVLGDLSMTLCDPYAINFLATSAIKILQHLINTEGLPRDNTILILLLRMLALGLSAWVMIDSQEFKEPKLDSQVVTKYLPALMSLMVDDQVRALHNKLPPDERESAITTIEHSGPPPDACEAYMRESTVCGVLAMYYTLHAAKLRDRGALLRILSILGSCKDGRAYEDPFLHALVALLIQLPDEFQGEDFSTVLFDEFFFAGLTKDNVTRHILKLLWYIYPKLPETRIHTLMKALQPGTQHNESVHKLHEALQQKLNTQAEPAPSTSEIEYLDSPLMSVPTPAPYHM</sequence>
<reference evidence="1" key="1">
    <citation type="submission" date="2025-08" db="UniProtKB">
        <authorList>
            <consortium name="RefSeq"/>
        </authorList>
    </citation>
    <scope>IDENTIFICATION</scope>
</reference>
<protein>
    <submittedName>
        <fullName evidence="1">Negative elongation factor B</fullName>
    </submittedName>
</protein>
<keyword evidence="1" id="KW-0251">Elongation factor</keyword>
<dbReference type="KEGG" id="pxu:106114488"/>
<dbReference type="Proteomes" id="UP000694872">
    <property type="component" value="Unplaced"/>
</dbReference>
<dbReference type="PANTHER" id="PTHR13503:SF3">
    <property type="entry name" value="NEGATIVE ELONGATION FACTOR B"/>
    <property type="match status" value="1"/>
</dbReference>
<dbReference type="GO" id="GO:0034244">
    <property type="term" value="P:negative regulation of transcription elongation by RNA polymerase II"/>
    <property type="evidence" value="ECO:0007669"/>
    <property type="project" value="TreeGrafter"/>
</dbReference>
<accession>A0AAJ6Z1L8</accession>
<dbReference type="GO" id="GO:0032021">
    <property type="term" value="C:NELF complex"/>
    <property type="evidence" value="ECO:0007669"/>
    <property type="project" value="TreeGrafter"/>
</dbReference>
<dbReference type="GO" id="GO:0003746">
    <property type="term" value="F:translation elongation factor activity"/>
    <property type="evidence" value="ECO:0007669"/>
    <property type="project" value="UniProtKB-KW"/>
</dbReference>
<organism evidence="1">
    <name type="scientific">Papilio xuthus</name>
    <name type="common">Asian swallowtail butterfly</name>
    <dbReference type="NCBI Taxonomy" id="66420"/>
    <lineage>
        <taxon>Eukaryota</taxon>
        <taxon>Metazoa</taxon>
        <taxon>Ecdysozoa</taxon>
        <taxon>Arthropoda</taxon>
        <taxon>Hexapoda</taxon>
        <taxon>Insecta</taxon>
        <taxon>Pterygota</taxon>
        <taxon>Neoptera</taxon>
        <taxon>Endopterygota</taxon>
        <taxon>Lepidoptera</taxon>
        <taxon>Glossata</taxon>
        <taxon>Ditrysia</taxon>
        <taxon>Papilionoidea</taxon>
        <taxon>Papilionidae</taxon>
        <taxon>Papilioninae</taxon>
        <taxon>Papilio</taxon>
    </lineage>
</organism>
<evidence type="ECO:0000313" key="1">
    <source>
        <dbReference type="RefSeq" id="XP_013163176.1"/>
    </source>
</evidence>
<dbReference type="AlphaFoldDB" id="A0AAJ6Z1L8"/>